<accession>A0A410JRR5</accession>
<gene>
    <name evidence="2" type="ORF">EQP59_05615</name>
</gene>
<protein>
    <submittedName>
        <fullName evidence="2">Phosphatase PAP2 family protein</fullName>
    </submittedName>
</protein>
<dbReference type="SUPFAM" id="SSF48317">
    <property type="entry name" value="Acid phosphatase/Vanadium-dependent haloperoxidase"/>
    <property type="match status" value="1"/>
</dbReference>
<organism evidence="2 3">
    <name type="scientific">Ornithobacterium rhinotracheale</name>
    <dbReference type="NCBI Taxonomy" id="28251"/>
    <lineage>
        <taxon>Bacteria</taxon>
        <taxon>Pseudomonadati</taxon>
        <taxon>Bacteroidota</taxon>
        <taxon>Flavobacteriia</taxon>
        <taxon>Flavobacteriales</taxon>
        <taxon>Weeksellaceae</taxon>
        <taxon>Ornithobacterium</taxon>
    </lineage>
</organism>
<dbReference type="InterPro" id="IPR036938">
    <property type="entry name" value="PAP2/HPO_sf"/>
</dbReference>
<evidence type="ECO:0000313" key="2">
    <source>
        <dbReference type="EMBL" id="QAR30845.1"/>
    </source>
</evidence>
<dbReference type="RefSeq" id="WP_128501313.1">
    <property type="nucleotide sequence ID" value="NZ_CP035107.1"/>
</dbReference>
<dbReference type="PANTHER" id="PTHR14969:SF13">
    <property type="entry name" value="AT30094P"/>
    <property type="match status" value="1"/>
</dbReference>
<dbReference type="SMART" id="SM00014">
    <property type="entry name" value="acidPPc"/>
    <property type="match status" value="1"/>
</dbReference>
<dbReference type="Proteomes" id="UP000287701">
    <property type="component" value="Chromosome"/>
</dbReference>
<dbReference type="InterPro" id="IPR000326">
    <property type="entry name" value="PAP2/HPO"/>
</dbReference>
<evidence type="ECO:0000313" key="3">
    <source>
        <dbReference type="Proteomes" id="UP000287701"/>
    </source>
</evidence>
<dbReference type="EMBL" id="CP035107">
    <property type="protein sequence ID" value="QAR30845.1"/>
    <property type="molecule type" value="Genomic_DNA"/>
</dbReference>
<dbReference type="AlphaFoldDB" id="A0A410JRR5"/>
<dbReference type="CDD" id="cd03394">
    <property type="entry name" value="PAP2_like_5"/>
    <property type="match status" value="1"/>
</dbReference>
<dbReference type="PANTHER" id="PTHR14969">
    <property type="entry name" value="SPHINGOSINE-1-PHOSPHATE PHOSPHOHYDROLASE"/>
    <property type="match status" value="1"/>
</dbReference>
<feature type="domain" description="Phosphatidic acid phosphatase type 2/haloperoxidase" evidence="1">
    <location>
        <begin position="113"/>
        <end position="215"/>
    </location>
</feature>
<proteinExistence type="predicted"/>
<sequence length="250" mass="27591">MKKYLYFLVLAGNLLYAQVDMPKDSVSSDAKDAKQNIHKLRNFIIPSGLFIYGFAELNNNSLRGVDSCIKDFRTKNTPDFHNKIDDIAQFSPAMAAFGLKALGVEGKNNWKKALVVYAGSVIITTSIVTPIKSLSKKTRPDGSADNSFPSGHTATAFAAAEFLRTEYRDTSPWIGIAGYSVATGVGIMRVFNNRHWLSDVVAGAGIGVASTKLSYLLVNKFSVDKKLKNNYALFISKEDKIFCFNLVYKF</sequence>
<name>A0A410JRR5_ORNRH</name>
<dbReference type="Pfam" id="PF01569">
    <property type="entry name" value="PAP2"/>
    <property type="match status" value="1"/>
</dbReference>
<dbReference type="OrthoDB" id="9773582at2"/>
<reference evidence="2 3" key="1">
    <citation type="submission" date="2019-01" db="EMBL/GenBank/DDBJ databases">
        <title>Whole Genome of Ornithobacterium rhinotracheale FARPER-174b.</title>
        <authorList>
            <person name="Tataje-Lavanda L.A."/>
            <person name="Montalvan A."/>
            <person name="Montesinos R."/>
            <person name="Zimic M."/>
            <person name="Fernandez-Sanchez M."/>
            <person name="Fernandez-Diaz M."/>
        </authorList>
    </citation>
    <scope>NUCLEOTIDE SEQUENCE [LARGE SCALE GENOMIC DNA]</scope>
    <source>
        <strain evidence="2 3">FARPER-174b</strain>
    </source>
</reference>
<dbReference type="Gene3D" id="1.20.144.10">
    <property type="entry name" value="Phosphatidic acid phosphatase type 2/haloperoxidase"/>
    <property type="match status" value="1"/>
</dbReference>
<evidence type="ECO:0000259" key="1">
    <source>
        <dbReference type="SMART" id="SM00014"/>
    </source>
</evidence>